<sequence length="307" mass="31724">MQQRPFTVGISDGSGLIARFGDVVSFAIGADEPVAQLLGAVDAAARTQYPGAGLPDRLAPVAFGAARGVAFGVVAPTADGAIVLLKGVVAADIRTNDGGRSLVGNEGPRFVVEAVPGHATTIGLRAADRSTPYPRPHTDLQAGIVPGGGFTIVRATLPTEPPRHMETVATVRIPADAVNAPGFRSPQETAAATPVISVLSTKDGAVYPLDRPYVIGRAPLSDEAVANATASPIVVEYDPYISRVHAYITVERGDVFVRDALTPAGTFIAAPGAEDWNQVGETPARLDPGWTLRIGEWTVTHLAGGAS</sequence>
<gene>
    <name evidence="3" type="ORF">ACHIPZ_21205</name>
</gene>
<dbReference type="Pfam" id="PF00498">
    <property type="entry name" value="FHA"/>
    <property type="match status" value="1"/>
</dbReference>
<feature type="domain" description="FHA" evidence="2">
    <location>
        <begin position="213"/>
        <end position="268"/>
    </location>
</feature>
<evidence type="ECO:0000313" key="3">
    <source>
        <dbReference type="EMBL" id="MFH5210699.1"/>
    </source>
</evidence>
<dbReference type="CDD" id="cd00060">
    <property type="entry name" value="FHA"/>
    <property type="match status" value="1"/>
</dbReference>
<reference evidence="3 4" key="1">
    <citation type="submission" date="2024-10" db="EMBL/GenBank/DDBJ databases">
        <authorList>
            <person name="Riesco R."/>
        </authorList>
    </citation>
    <scope>NUCLEOTIDE SEQUENCE [LARGE SCALE GENOMIC DNA]</scope>
    <source>
        <strain evidence="3 4">NCIMB 15449</strain>
    </source>
</reference>
<organism evidence="3 4">
    <name type="scientific">Antrihabitans spumae</name>
    <dbReference type="NCBI Taxonomy" id="3373370"/>
    <lineage>
        <taxon>Bacteria</taxon>
        <taxon>Bacillati</taxon>
        <taxon>Actinomycetota</taxon>
        <taxon>Actinomycetes</taxon>
        <taxon>Mycobacteriales</taxon>
        <taxon>Nocardiaceae</taxon>
        <taxon>Antrihabitans</taxon>
    </lineage>
</organism>
<evidence type="ECO:0000313" key="4">
    <source>
        <dbReference type="Proteomes" id="UP001609175"/>
    </source>
</evidence>
<dbReference type="EMBL" id="JBIMSO010000066">
    <property type="protein sequence ID" value="MFH5210699.1"/>
    <property type="molecule type" value="Genomic_DNA"/>
</dbReference>
<dbReference type="SUPFAM" id="SSF49879">
    <property type="entry name" value="SMAD/FHA domain"/>
    <property type="match status" value="1"/>
</dbReference>
<dbReference type="InterPro" id="IPR008984">
    <property type="entry name" value="SMAD_FHA_dom_sf"/>
</dbReference>
<proteinExistence type="predicted"/>
<dbReference type="InterPro" id="IPR000253">
    <property type="entry name" value="FHA_dom"/>
</dbReference>
<dbReference type="Proteomes" id="UP001609175">
    <property type="component" value="Unassembled WGS sequence"/>
</dbReference>
<comment type="caution">
    <text evidence="3">The sequence shown here is derived from an EMBL/GenBank/DDBJ whole genome shotgun (WGS) entry which is preliminary data.</text>
</comment>
<dbReference type="Gene3D" id="2.60.200.20">
    <property type="match status" value="1"/>
</dbReference>
<accession>A0ABW7JSC2</accession>
<keyword evidence="1" id="KW-0597">Phosphoprotein</keyword>
<dbReference type="RefSeq" id="WP_395116635.1">
    <property type="nucleotide sequence ID" value="NZ_JBIMSO010000066.1"/>
</dbReference>
<dbReference type="PROSITE" id="PS50006">
    <property type="entry name" value="FHA_DOMAIN"/>
    <property type="match status" value="1"/>
</dbReference>
<evidence type="ECO:0000259" key="2">
    <source>
        <dbReference type="PROSITE" id="PS50006"/>
    </source>
</evidence>
<evidence type="ECO:0000256" key="1">
    <source>
        <dbReference type="ARBA" id="ARBA00022553"/>
    </source>
</evidence>
<protein>
    <submittedName>
        <fullName evidence="3">FHA domain-containing protein</fullName>
    </submittedName>
</protein>
<name>A0ABW7JSC2_9NOCA</name>